<dbReference type="PANTHER" id="PTHR34414:SF1">
    <property type="entry name" value="SUBTILISIN-LIKE SERINE PROTEASE"/>
    <property type="match status" value="1"/>
</dbReference>
<reference evidence="2 3" key="1">
    <citation type="submission" date="2014-02" db="EMBL/GenBank/DDBJ databases">
        <title>The genome sequence of Colletotrichum salicis CBS 607.94.</title>
        <authorList>
            <person name="Baroncelli R."/>
            <person name="Thon M.R."/>
        </authorList>
    </citation>
    <scope>NUCLEOTIDE SEQUENCE [LARGE SCALE GENOMIC DNA]</scope>
    <source>
        <strain evidence="2 3">CBS 607.94</strain>
    </source>
</reference>
<dbReference type="PANTHER" id="PTHR34414">
    <property type="entry name" value="HET DOMAIN-CONTAINING PROTEIN-RELATED"/>
    <property type="match status" value="1"/>
</dbReference>
<protein>
    <submittedName>
        <fullName evidence="2">Uncharacterized protein</fullName>
    </submittedName>
</protein>
<feature type="transmembrane region" description="Helical" evidence="1">
    <location>
        <begin position="222"/>
        <end position="249"/>
    </location>
</feature>
<dbReference type="Proteomes" id="UP000070121">
    <property type="component" value="Unassembled WGS sequence"/>
</dbReference>
<dbReference type="Pfam" id="PF20246">
    <property type="entry name" value="DUF6601"/>
    <property type="match status" value="1"/>
</dbReference>
<comment type="caution">
    <text evidence="2">The sequence shown here is derived from an EMBL/GenBank/DDBJ whole genome shotgun (WGS) entry which is preliminary data.</text>
</comment>
<organism evidence="2 3">
    <name type="scientific">Colletotrichum salicis</name>
    <dbReference type="NCBI Taxonomy" id="1209931"/>
    <lineage>
        <taxon>Eukaryota</taxon>
        <taxon>Fungi</taxon>
        <taxon>Dikarya</taxon>
        <taxon>Ascomycota</taxon>
        <taxon>Pezizomycotina</taxon>
        <taxon>Sordariomycetes</taxon>
        <taxon>Hypocreomycetidae</taxon>
        <taxon>Glomerellales</taxon>
        <taxon>Glomerellaceae</taxon>
        <taxon>Colletotrichum</taxon>
        <taxon>Colletotrichum acutatum species complex</taxon>
    </lineage>
</organism>
<keyword evidence="1" id="KW-0812">Transmembrane</keyword>
<proteinExistence type="predicted"/>
<name>A0A135UGY1_9PEZI</name>
<feature type="transmembrane region" description="Helical" evidence="1">
    <location>
        <begin position="181"/>
        <end position="202"/>
    </location>
</feature>
<gene>
    <name evidence="2" type="ORF">CSAL01_11658</name>
</gene>
<dbReference type="EMBL" id="JFFI01001478">
    <property type="protein sequence ID" value="KXH59645.1"/>
    <property type="molecule type" value="Genomic_DNA"/>
</dbReference>
<evidence type="ECO:0000313" key="2">
    <source>
        <dbReference type="EMBL" id="KXH59645.1"/>
    </source>
</evidence>
<evidence type="ECO:0000256" key="1">
    <source>
        <dbReference type="SAM" id="Phobius"/>
    </source>
</evidence>
<evidence type="ECO:0000313" key="3">
    <source>
        <dbReference type="Proteomes" id="UP000070121"/>
    </source>
</evidence>
<keyword evidence="1" id="KW-0472">Membrane</keyword>
<keyword evidence="3" id="KW-1185">Reference proteome</keyword>
<dbReference type="InterPro" id="IPR046536">
    <property type="entry name" value="DUF6601"/>
</dbReference>
<accession>A0A135UGY1</accession>
<dbReference type="STRING" id="1209931.A0A135UGY1"/>
<sequence length="264" mass="30257">MSNVISMKQANVECAPFTGRLLTDDSQKTDLPSLLPASRRTEDDDLECLAANYQPTDILEWVNKEFNVDRLKDIHDWLWIVVHERALGFLFSYVALIMHESDFYVTKELHLIPEKVHCPAWRVAVRQLLDGPSIYSRIDPRFHYGELRLSRLNKIYFFWQKPLCGYTSRWNQYGSFFHDNFVLLASSTVYIAVVLTAMQVGLATEALQGNEAFQSASYGFTVFSIVGPLAAAVLVVAVFCYLFTGNWVATGHYSRERLKRIQGR</sequence>
<dbReference type="OrthoDB" id="5086500at2759"/>
<dbReference type="AlphaFoldDB" id="A0A135UGY1"/>
<keyword evidence="1" id="KW-1133">Transmembrane helix</keyword>